<evidence type="ECO:0000256" key="7">
    <source>
        <dbReference type="ARBA" id="ARBA00023136"/>
    </source>
</evidence>
<accession>A0A2S1KS22</accession>
<dbReference type="Pfam" id="PF02660">
    <property type="entry name" value="G3P_acyltransf"/>
    <property type="match status" value="1"/>
</dbReference>
<sequence>MLIVTITHFIISFILAYVFGSMPFGYWIGRLFFKKNILQLGSGNIGTTNTFRVLGTKAGVAVLILDILKGSVGASMAMIWGPAPAWTHMVVGLGAILGHTFSMWIGFKGGKAVATSMGVLLTYNPLLFVVAFAIFLTVILLTSMVSMASMIGFTLVSLISIFWLHDWLLSVIAVALTIFVFYRHRENIVRIKNGTESLVHFGFGYWRQQNNK</sequence>
<organism evidence="11 12">
    <name type="scientific">Weissella cibaria</name>
    <dbReference type="NCBI Taxonomy" id="137591"/>
    <lineage>
        <taxon>Bacteria</taxon>
        <taxon>Bacillati</taxon>
        <taxon>Bacillota</taxon>
        <taxon>Bacilli</taxon>
        <taxon>Lactobacillales</taxon>
        <taxon>Lactobacillaceae</taxon>
        <taxon>Weissella</taxon>
    </lineage>
</organism>
<evidence type="ECO:0000313" key="12">
    <source>
        <dbReference type="Proteomes" id="UP000244870"/>
    </source>
</evidence>
<feature type="transmembrane region" description="Helical" evidence="10">
    <location>
        <begin position="161"/>
        <end position="182"/>
    </location>
</feature>
<keyword evidence="6 10" id="KW-0443">Lipid metabolism</keyword>
<comment type="subcellular location">
    <subcellularLocation>
        <location evidence="10">Cell membrane</location>
        <topology evidence="10">Multi-pass membrane protein</topology>
    </subcellularLocation>
</comment>
<evidence type="ECO:0000256" key="10">
    <source>
        <dbReference type="HAMAP-Rule" id="MF_01043"/>
    </source>
</evidence>
<keyword evidence="1 10" id="KW-1003">Cell membrane</keyword>
<comment type="function">
    <text evidence="10">Catalyzes the transfer of an acyl group from acyl-phosphate (acyl-PO(4)) to glycerol-3-phosphate (G3P) to form lysophosphatidic acid (LPA). This enzyme utilizes acyl-phosphate as fatty acyl donor, but not acyl-CoA or acyl-ACP.</text>
</comment>
<evidence type="ECO:0000256" key="2">
    <source>
        <dbReference type="ARBA" id="ARBA00022516"/>
    </source>
</evidence>
<keyword evidence="9 10" id="KW-1208">Phospholipid metabolism</keyword>
<keyword evidence="5 10" id="KW-1133">Transmembrane helix</keyword>
<keyword evidence="4 10" id="KW-0812">Transmembrane</keyword>
<protein>
    <recommendedName>
        <fullName evidence="10">Glycerol-3-phosphate acyltransferase</fullName>
    </recommendedName>
    <alternativeName>
        <fullName evidence="10">Acyl-PO4 G3P acyltransferase</fullName>
    </alternativeName>
    <alternativeName>
        <fullName evidence="10">Acyl-phosphate--glycerol-3-phosphate acyltransferase</fullName>
    </alternativeName>
    <alternativeName>
        <fullName evidence="10">G3P acyltransferase</fullName>
        <shortName evidence="10">GPAT</shortName>
        <ecNumber evidence="10">2.3.1.275</ecNumber>
    </alternativeName>
    <alternativeName>
        <fullName evidence="10">Lysophosphatidic acid synthase</fullName>
        <shortName evidence="10">LPA synthase</shortName>
    </alternativeName>
</protein>
<feature type="transmembrane region" description="Helical" evidence="10">
    <location>
        <begin position="6"/>
        <end position="28"/>
    </location>
</feature>
<dbReference type="InterPro" id="IPR003811">
    <property type="entry name" value="G3P_acylTferase_PlsY"/>
</dbReference>
<dbReference type="UniPathway" id="UPA00085"/>
<dbReference type="Proteomes" id="UP000244870">
    <property type="component" value="Chromosome"/>
</dbReference>
<dbReference type="GO" id="GO:0005886">
    <property type="term" value="C:plasma membrane"/>
    <property type="evidence" value="ECO:0007669"/>
    <property type="project" value="UniProtKB-SubCell"/>
</dbReference>
<name>A0A2S1KS22_9LACO</name>
<evidence type="ECO:0000256" key="5">
    <source>
        <dbReference type="ARBA" id="ARBA00022989"/>
    </source>
</evidence>
<dbReference type="SMART" id="SM01207">
    <property type="entry name" value="G3P_acyltransf"/>
    <property type="match status" value="1"/>
</dbReference>
<dbReference type="HAMAP" id="MF_01043">
    <property type="entry name" value="PlsY"/>
    <property type="match status" value="1"/>
</dbReference>
<evidence type="ECO:0000256" key="1">
    <source>
        <dbReference type="ARBA" id="ARBA00022475"/>
    </source>
</evidence>
<feature type="transmembrane region" description="Helical" evidence="10">
    <location>
        <begin position="60"/>
        <end position="80"/>
    </location>
</feature>
<dbReference type="PANTHER" id="PTHR30309">
    <property type="entry name" value="INNER MEMBRANE PROTEIN YGIH"/>
    <property type="match status" value="1"/>
</dbReference>
<proteinExistence type="inferred from homology"/>
<dbReference type="GO" id="GO:0043772">
    <property type="term" value="F:acyl-phosphate glycerol-3-phosphate acyltransferase activity"/>
    <property type="evidence" value="ECO:0007669"/>
    <property type="project" value="UniProtKB-UniRule"/>
</dbReference>
<evidence type="ECO:0000256" key="6">
    <source>
        <dbReference type="ARBA" id="ARBA00023098"/>
    </source>
</evidence>
<evidence type="ECO:0000313" key="11">
    <source>
        <dbReference type="EMBL" id="AWF95774.1"/>
    </source>
</evidence>
<feature type="transmembrane region" description="Helical" evidence="10">
    <location>
        <begin position="86"/>
        <end position="107"/>
    </location>
</feature>
<evidence type="ECO:0000256" key="4">
    <source>
        <dbReference type="ARBA" id="ARBA00022692"/>
    </source>
</evidence>
<comment type="subunit">
    <text evidence="10">Probably interacts with PlsX.</text>
</comment>
<dbReference type="EC" id="2.3.1.275" evidence="10"/>
<gene>
    <name evidence="10" type="primary">plsY</name>
    <name evidence="11" type="ORF">B6254_1370</name>
</gene>
<evidence type="ECO:0000256" key="8">
    <source>
        <dbReference type="ARBA" id="ARBA00023209"/>
    </source>
</evidence>
<evidence type="ECO:0000256" key="9">
    <source>
        <dbReference type="ARBA" id="ARBA00023264"/>
    </source>
</evidence>
<dbReference type="NCBIfam" id="TIGR00023">
    <property type="entry name" value="glycerol-3-phosphate 1-O-acyltransferase PlsY"/>
    <property type="match status" value="1"/>
</dbReference>
<evidence type="ECO:0000256" key="3">
    <source>
        <dbReference type="ARBA" id="ARBA00022679"/>
    </source>
</evidence>
<dbReference type="EMBL" id="CP020928">
    <property type="protein sequence ID" value="AWF95774.1"/>
    <property type="molecule type" value="Genomic_DNA"/>
</dbReference>
<comment type="catalytic activity">
    <reaction evidence="10">
        <text>an acyl phosphate + sn-glycerol 3-phosphate = a 1-acyl-sn-glycero-3-phosphate + phosphate</text>
        <dbReference type="Rhea" id="RHEA:34075"/>
        <dbReference type="ChEBI" id="CHEBI:43474"/>
        <dbReference type="ChEBI" id="CHEBI:57597"/>
        <dbReference type="ChEBI" id="CHEBI:57970"/>
        <dbReference type="ChEBI" id="CHEBI:59918"/>
        <dbReference type="EC" id="2.3.1.275"/>
    </reaction>
</comment>
<keyword evidence="8 10" id="KW-0594">Phospholipid biosynthesis</keyword>
<keyword evidence="2 10" id="KW-0444">Lipid biosynthesis</keyword>
<reference evidence="11 12" key="1">
    <citation type="submission" date="2017-04" db="EMBL/GenBank/DDBJ databases">
        <title>Weissella cibaria strain m2 complete genome.</title>
        <authorList>
            <person name="Pan Q."/>
            <person name="Tan M."/>
            <person name="Yao F."/>
            <person name="Su S."/>
        </authorList>
    </citation>
    <scope>NUCLEOTIDE SEQUENCE [LARGE SCALE GENOMIC DNA]</scope>
    <source>
        <strain evidence="11 12">M2</strain>
    </source>
</reference>
<dbReference type="PANTHER" id="PTHR30309:SF0">
    <property type="entry name" value="GLYCEROL-3-PHOSPHATE ACYLTRANSFERASE-RELATED"/>
    <property type="match status" value="1"/>
</dbReference>
<comment type="pathway">
    <text evidence="10">Lipid metabolism; phospholipid metabolism.</text>
</comment>
<dbReference type="GO" id="GO:0008654">
    <property type="term" value="P:phospholipid biosynthetic process"/>
    <property type="evidence" value="ECO:0007669"/>
    <property type="project" value="UniProtKB-UniRule"/>
</dbReference>
<feature type="transmembrane region" description="Helical" evidence="10">
    <location>
        <begin position="119"/>
        <end position="141"/>
    </location>
</feature>
<keyword evidence="3 10" id="KW-0808">Transferase</keyword>
<comment type="similarity">
    <text evidence="10">Belongs to the PlsY family.</text>
</comment>
<dbReference type="AlphaFoldDB" id="A0A2S1KS22"/>
<keyword evidence="7 10" id="KW-0472">Membrane</keyword>
<keyword evidence="11" id="KW-0012">Acyltransferase</keyword>